<dbReference type="InterPro" id="IPR001173">
    <property type="entry name" value="Glyco_trans_2-like"/>
</dbReference>
<dbReference type="InterPro" id="IPR029044">
    <property type="entry name" value="Nucleotide-diphossugar_trans"/>
</dbReference>
<proteinExistence type="predicted"/>
<protein>
    <submittedName>
        <fullName evidence="2">GT2 family glycosyltransferase</fullName>
    </submittedName>
</protein>
<dbReference type="Pfam" id="PF00535">
    <property type="entry name" value="Glycos_transf_2"/>
    <property type="match status" value="1"/>
</dbReference>
<evidence type="ECO:0000313" key="3">
    <source>
        <dbReference type="Proteomes" id="UP000295247"/>
    </source>
</evidence>
<dbReference type="CDD" id="cd03801">
    <property type="entry name" value="GT4_PimA-like"/>
    <property type="match status" value="1"/>
</dbReference>
<reference evidence="2 3" key="1">
    <citation type="submission" date="2019-03" db="EMBL/GenBank/DDBJ databases">
        <title>Genomic Encyclopedia of Type Strains, Phase IV (KMG-IV): sequencing the most valuable type-strain genomes for metagenomic binning, comparative biology and taxonomic classification.</title>
        <authorList>
            <person name="Goeker M."/>
        </authorList>
    </citation>
    <scope>NUCLEOTIDE SEQUENCE [LARGE SCALE GENOMIC DNA]</scope>
    <source>
        <strain evidence="2 3">DSM 203</strain>
    </source>
</reference>
<comment type="caution">
    <text evidence="2">The sequence shown here is derived from an EMBL/GenBank/DDBJ whole genome shotgun (WGS) entry which is preliminary data.</text>
</comment>
<dbReference type="EMBL" id="SMDC01000001">
    <property type="protein sequence ID" value="TCW39760.1"/>
    <property type="molecule type" value="Genomic_DNA"/>
</dbReference>
<dbReference type="PANTHER" id="PTHR43179:SF7">
    <property type="entry name" value="RHAMNOSYLTRANSFERASE WBBL"/>
    <property type="match status" value="1"/>
</dbReference>
<evidence type="ECO:0000259" key="1">
    <source>
        <dbReference type="Pfam" id="PF00535"/>
    </source>
</evidence>
<dbReference type="SUPFAM" id="SSF53448">
    <property type="entry name" value="Nucleotide-diphospho-sugar transferases"/>
    <property type="match status" value="1"/>
</dbReference>
<dbReference type="Pfam" id="PF13692">
    <property type="entry name" value="Glyco_trans_1_4"/>
    <property type="match status" value="1"/>
</dbReference>
<dbReference type="Gene3D" id="3.40.50.2000">
    <property type="entry name" value="Glycogen Phosphorylase B"/>
    <property type="match status" value="2"/>
</dbReference>
<organism evidence="2 3">
    <name type="scientific">Marichromatium gracile</name>
    <name type="common">Chromatium gracile</name>
    <dbReference type="NCBI Taxonomy" id="1048"/>
    <lineage>
        <taxon>Bacteria</taxon>
        <taxon>Pseudomonadati</taxon>
        <taxon>Pseudomonadota</taxon>
        <taxon>Gammaproteobacteria</taxon>
        <taxon>Chromatiales</taxon>
        <taxon>Chromatiaceae</taxon>
        <taxon>Marichromatium</taxon>
    </lineage>
</organism>
<dbReference type="CDD" id="cd04186">
    <property type="entry name" value="GT_2_like_c"/>
    <property type="match status" value="1"/>
</dbReference>
<gene>
    <name evidence="2" type="ORF">EDC29_101176</name>
</gene>
<keyword evidence="2" id="KW-0808">Transferase</keyword>
<accession>A0A4V2WAM1</accession>
<sequence length="706" mass="77230">MATMAMPQGLIRLLDLVRRYGPRALHVLRTEGPRVLARKLARRLGTTPLRIPDPPVLLAFDEPFEPIALPAPEHPRVSVVIPIHGQFGYTHHCLAALARCGDTARFEVVVVDDCSPDDSAARLAAYPGVRLIRNPENLGFVGTCNRGAEAARGELLVFLNNDTQVQSGWLDALLATFDDYPDAGMVGARLVYPDGRQQEAGGILFADGSAWNHGHLDDPHRPEYGYVRPVDYCSGAALAIPRALFERLDGFDRTFAPAYYEDTDLAMRVRAAGLRVYYQPAAWVVHFEGVSAGRDPEASTGLKRYQRIHAETFRARWGETLAGFGARDAALDRVKDRALARRALVVDNYMVTPDRESGSLRMVNLFAILRGLGYQVTFAAANLEAPEPYVGALQQRGVEVLYRPHVPSVARHLATQGARYDLVVLSRADAAAALMEAARRHCARARIVFDTVDLHFLRERRLAELRGDAATRRIAARRRDQELALMRRADQTWVVSEAERALLATEAPDVEVHLVSNIHRLFGSARPAAERHGLLFIGAFAHPPNTDAVLFLGRELMPLLRERLPGVVLRVVGAEPPPEVRALAAPDIEILGYVPDVAPLFASSRASVAPLRYGAGVKGKINQSLAHGLPVVATAVAAEGMHLVDGESVLLGEDARALADAIARVCVDDALWQRLSDGGLAVMERHFGFAAAERAVRVALDEEVSR</sequence>
<dbReference type="PANTHER" id="PTHR43179">
    <property type="entry name" value="RHAMNOSYLTRANSFERASE WBBL"/>
    <property type="match status" value="1"/>
</dbReference>
<dbReference type="AlphaFoldDB" id="A0A4V2WAM1"/>
<evidence type="ECO:0000313" key="2">
    <source>
        <dbReference type="EMBL" id="TCW39760.1"/>
    </source>
</evidence>
<dbReference type="Proteomes" id="UP000295247">
    <property type="component" value="Unassembled WGS sequence"/>
</dbReference>
<dbReference type="Gene3D" id="3.90.550.10">
    <property type="entry name" value="Spore Coat Polysaccharide Biosynthesis Protein SpsA, Chain A"/>
    <property type="match status" value="1"/>
</dbReference>
<feature type="domain" description="Glycosyltransferase 2-like" evidence="1">
    <location>
        <begin position="78"/>
        <end position="204"/>
    </location>
</feature>
<dbReference type="SUPFAM" id="SSF53756">
    <property type="entry name" value="UDP-Glycosyltransferase/glycogen phosphorylase"/>
    <property type="match status" value="1"/>
</dbReference>
<dbReference type="GO" id="GO:0016740">
    <property type="term" value="F:transferase activity"/>
    <property type="evidence" value="ECO:0007669"/>
    <property type="project" value="UniProtKB-KW"/>
</dbReference>
<name>A0A4V2WAM1_MARGR</name>